<dbReference type="GO" id="GO:0004674">
    <property type="term" value="F:protein serine/threonine kinase activity"/>
    <property type="evidence" value="ECO:0007669"/>
    <property type="project" value="UniProtKB-KW"/>
</dbReference>
<keyword evidence="1" id="KW-0808">Transferase</keyword>
<reference evidence="8" key="1">
    <citation type="submission" date="2016-10" db="EMBL/GenBank/DDBJ databases">
        <authorList>
            <person name="Varghese N."/>
            <person name="Submissions S."/>
        </authorList>
    </citation>
    <scope>NUCLEOTIDE SEQUENCE [LARGE SCALE GENOMIC DNA]</scope>
    <source>
        <strain evidence="8">CGMCC 1.9108</strain>
    </source>
</reference>
<keyword evidence="2 5" id="KW-0547">Nucleotide-binding</keyword>
<dbReference type="PROSITE" id="PS00109">
    <property type="entry name" value="PROTEIN_KINASE_TYR"/>
    <property type="match status" value="1"/>
</dbReference>
<dbReference type="PANTHER" id="PTHR43289">
    <property type="entry name" value="MITOGEN-ACTIVATED PROTEIN KINASE KINASE KINASE 20-RELATED"/>
    <property type="match status" value="1"/>
</dbReference>
<keyword evidence="8" id="KW-1185">Reference proteome</keyword>
<dbReference type="InterPro" id="IPR017441">
    <property type="entry name" value="Protein_kinase_ATP_BS"/>
</dbReference>
<name>A0A1G7CX69_9RHOB</name>
<dbReference type="PANTHER" id="PTHR43289:SF6">
    <property type="entry name" value="SERINE_THREONINE-PROTEIN KINASE NEKL-3"/>
    <property type="match status" value="1"/>
</dbReference>
<dbReference type="Pfam" id="PF00069">
    <property type="entry name" value="Pkinase"/>
    <property type="match status" value="1"/>
</dbReference>
<evidence type="ECO:0000313" key="8">
    <source>
        <dbReference type="Proteomes" id="UP000199628"/>
    </source>
</evidence>
<dbReference type="Gene3D" id="1.10.510.10">
    <property type="entry name" value="Transferase(Phosphotransferase) domain 1"/>
    <property type="match status" value="1"/>
</dbReference>
<dbReference type="STRING" id="639004.SAMN04488239_11930"/>
<dbReference type="InterPro" id="IPR000719">
    <property type="entry name" value="Prot_kinase_dom"/>
</dbReference>
<keyword evidence="4 5" id="KW-0067">ATP-binding</keyword>
<sequence>MIDPLPSDMFRPGQVLNNTYEIEGVLGRGGTGEVYLARNQITGRSFAIKALNARFSGNDDYLELMKREEEMRAIVHDAVVRYADCSRADSGQVFLVMDYIDGPSLNDVMFERRPSDRELMIIAHRILEGLEATHAQGIVHRDLSPDNIILRGREAERATIIDFGIAKDTSANARTIVGNDFAGKYEFAAPEQLDGRSEFRTDLYALGASILAAAKGEIPDVGSTPGEIIRRKQQPLDTSRLKEPLKGLIDSLSAPKLEDRPASATEALRRLDRILKPHSAEKAGRKSGSGSKRTKRVVLGLVLLGLAGGATGGYMLFGDRLFPPPLPLAAPYMFSAVFENGSLSLAAHAPDAETATALEAAATRIAGVSPASNDITLAQGMPVPDWPAKAEELLALAARLAPWQLEIADTQATLVGLAPDREARDALESRIDEWEKLSGFSVRTELAAGPETLTAADVQKLVDPLASCGPLTQTDGGDAIYGLTDTITLSGDLEQPEDAAMIQDALRPRIGDRDLRLDTTVLNRDLCAIRAVLPPAPSDALSIRLINGASGQTSLTGVFHTGENPVVDVRVPASTAGSLWVMVVDNTGKVFHILPNVVRTEHELGELGTVENGLRDVRVLWSIAELQQDDSRLAIQVTEGDYGKSEVIAILSRTPLFDMRRPRDESVSSVAEALAETLRGREADILGVASRIIEARQ</sequence>
<keyword evidence="3 7" id="KW-0418">Kinase</keyword>
<dbReference type="Gene3D" id="3.40.1520.20">
    <property type="match status" value="1"/>
</dbReference>
<dbReference type="OrthoDB" id="9801841at2"/>
<dbReference type="PROSITE" id="PS50011">
    <property type="entry name" value="PROTEIN_KINASE_DOM"/>
    <property type="match status" value="1"/>
</dbReference>
<evidence type="ECO:0000256" key="3">
    <source>
        <dbReference type="ARBA" id="ARBA00022777"/>
    </source>
</evidence>
<gene>
    <name evidence="7" type="ORF">SAMN04488239_11930</name>
</gene>
<evidence type="ECO:0000256" key="2">
    <source>
        <dbReference type="ARBA" id="ARBA00022741"/>
    </source>
</evidence>
<feature type="binding site" evidence="5">
    <location>
        <position position="49"/>
    </location>
    <ligand>
        <name>ATP</name>
        <dbReference type="ChEBI" id="CHEBI:30616"/>
    </ligand>
</feature>
<dbReference type="InterPro" id="IPR008266">
    <property type="entry name" value="Tyr_kinase_AS"/>
</dbReference>
<evidence type="ECO:0000313" key="7">
    <source>
        <dbReference type="EMBL" id="SDE43085.1"/>
    </source>
</evidence>
<evidence type="ECO:0000256" key="4">
    <source>
        <dbReference type="ARBA" id="ARBA00022840"/>
    </source>
</evidence>
<dbReference type="Gene3D" id="3.30.200.20">
    <property type="entry name" value="Phosphorylase Kinase, domain 1"/>
    <property type="match status" value="1"/>
</dbReference>
<feature type="domain" description="Protein kinase" evidence="6">
    <location>
        <begin position="20"/>
        <end position="275"/>
    </location>
</feature>
<protein>
    <submittedName>
        <fullName evidence="7">Serine/threonine protein kinase</fullName>
    </submittedName>
</protein>
<evidence type="ECO:0000256" key="5">
    <source>
        <dbReference type="PROSITE-ProRule" id="PRU10141"/>
    </source>
</evidence>
<dbReference type="GO" id="GO:0005524">
    <property type="term" value="F:ATP binding"/>
    <property type="evidence" value="ECO:0007669"/>
    <property type="project" value="UniProtKB-UniRule"/>
</dbReference>
<organism evidence="7 8">
    <name type="scientific">Ruegeria marina</name>
    <dbReference type="NCBI Taxonomy" id="639004"/>
    <lineage>
        <taxon>Bacteria</taxon>
        <taxon>Pseudomonadati</taxon>
        <taxon>Pseudomonadota</taxon>
        <taxon>Alphaproteobacteria</taxon>
        <taxon>Rhodobacterales</taxon>
        <taxon>Roseobacteraceae</taxon>
        <taxon>Ruegeria</taxon>
    </lineage>
</organism>
<dbReference type="AlphaFoldDB" id="A0A1G7CX69"/>
<keyword evidence="7" id="KW-0723">Serine/threonine-protein kinase</keyword>
<accession>A0A1G7CX69</accession>
<evidence type="ECO:0000259" key="6">
    <source>
        <dbReference type="PROSITE" id="PS50011"/>
    </source>
</evidence>
<dbReference type="RefSeq" id="WP_093036423.1">
    <property type="nucleotide sequence ID" value="NZ_FMZV01000019.1"/>
</dbReference>
<proteinExistence type="predicted"/>
<dbReference type="Proteomes" id="UP000199628">
    <property type="component" value="Unassembled WGS sequence"/>
</dbReference>
<dbReference type="CDD" id="cd14014">
    <property type="entry name" value="STKc_PknB_like"/>
    <property type="match status" value="1"/>
</dbReference>
<evidence type="ECO:0000256" key="1">
    <source>
        <dbReference type="ARBA" id="ARBA00022679"/>
    </source>
</evidence>
<dbReference type="SUPFAM" id="SSF56112">
    <property type="entry name" value="Protein kinase-like (PK-like)"/>
    <property type="match status" value="1"/>
</dbReference>
<dbReference type="InterPro" id="IPR011009">
    <property type="entry name" value="Kinase-like_dom_sf"/>
</dbReference>
<dbReference type="EMBL" id="FMZV01000019">
    <property type="protein sequence ID" value="SDE43085.1"/>
    <property type="molecule type" value="Genomic_DNA"/>
</dbReference>
<dbReference type="PROSITE" id="PS00107">
    <property type="entry name" value="PROTEIN_KINASE_ATP"/>
    <property type="match status" value="1"/>
</dbReference>